<dbReference type="Proteomes" id="UP001206925">
    <property type="component" value="Unassembled WGS sequence"/>
</dbReference>
<organism evidence="3 4">
    <name type="scientific">Ambrosia artemisiifolia</name>
    <name type="common">Common ragweed</name>
    <dbReference type="NCBI Taxonomy" id="4212"/>
    <lineage>
        <taxon>Eukaryota</taxon>
        <taxon>Viridiplantae</taxon>
        <taxon>Streptophyta</taxon>
        <taxon>Embryophyta</taxon>
        <taxon>Tracheophyta</taxon>
        <taxon>Spermatophyta</taxon>
        <taxon>Magnoliopsida</taxon>
        <taxon>eudicotyledons</taxon>
        <taxon>Gunneridae</taxon>
        <taxon>Pentapetalae</taxon>
        <taxon>asterids</taxon>
        <taxon>campanulids</taxon>
        <taxon>Asterales</taxon>
        <taxon>Asteraceae</taxon>
        <taxon>Asteroideae</taxon>
        <taxon>Heliantheae alliance</taxon>
        <taxon>Heliantheae</taxon>
        <taxon>Ambrosia</taxon>
    </lineage>
</organism>
<proteinExistence type="inferred from homology"/>
<dbReference type="GO" id="GO:0016628">
    <property type="term" value="F:oxidoreductase activity, acting on the CH-CH group of donors, NAD or NADP as acceptor"/>
    <property type="evidence" value="ECO:0007669"/>
    <property type="project" value="InterPro"/>
</dbReference>
<protein>
    <submittedName>
        <fullName evidence="3">Uncharacterized protein</fullName>
    </submittedName>
</protein>
<evidence type="ECO:0000313" key="3">
    <source>
        <dbReference type="EMBL" id="KAI7744343.1"/>
    </source>
</evidence>
<dbReference type="PANTHER" id="PTHR44573:SF6">
    <property type="entry name" value="2-ALKENAL REDUCTASE (NAD(P)(+))"/>
    <property type="match status" value="1"/>
</dbReference>
<name>A0AAD5GLV0_AMBAR</name>
<dbReference type="PANTHER" id="PTHR44573">
    <property type="entry name" value="NADPH-DEPENDENT ALKENAL/ONE OXIDOREDUCTASE, CHLOROPLASTIC"/>
    <property type="match status" value="1"/>
</dbReference>
<dbReference type="EMBL" id="JAMZMK010007545">
    <property type="protein sequence ID" value="KAI7744343.1"/>
    <property type="molecule type" value="Genomic_DNA"/>
</dbReference>
<gene>
    <name evidence="3" type="ORF">M8C21_020867</name>
</gene>
<reference evidence="3" key="1">
    <citation type="submission" date="2022-06" db="EMBL/GenBank/DDBJ databases">
        <title>Uncovering the hologenomic basis of an extraordinary plant invasion.</title>
        <authorList>
            <person name="Bieker V.C."/>
            <person name="Martin M.D."/>
            <person name="Gilbert T."/>
            <person name="Hodgins K."/>
            <person name="Battlay P."/>
            <person name="Petersen B."/>
            <person name="Wilson J."/>
        </authorList>
    </citation>
    <scope>NUCLEOTIDE SEQUENCE</scope>
    <source>
        <strain evidence="3">AA19_3_7</strain>
        <tissue evidence="3">Leaf</tissue>
    </source>
</reference>
<sequence length="253" mass="28420">MLFNSDVVNSGPNSCIPVSWREMDKDFEDIESRGYHRIRSESIGCNCSKQWLKVSRVSKYPISFRVPRKCQTKRSRKTSRVLSSGLALPSHRGIKKVLLVHVLEHVDNNRKFLDGFVRAGVAIDDHRKVGTLHKNEIPATSVRSEQQISHSPKNDKLAMLRWGTIHCCRGKTILINMEKSETRSAIKFGTLDEYTNVEQRLLGLKPKCLDFVQGVALPLATEIAYEGLKGVGFGLDGAGVVGTFIIQIYMRHG</sequence>
<accession>A0AAD5GLV0</accession>
<keyword evidence="4" id="KW-1185">Reference proteome</keyword>
<comment type="similarity">
    <text evidence="1">Belongs to the zinc-containing alcohol dehydrogenase family. Quinone oxidoreductase subfamily.</text>
</comment>
<dbReference type="Gene3D" id="3.90.180.10">
    <property type="entry name" value="Medium-chain alcohol dehydrogenases, catalytic domain"/>
    <property type="match status" value="1"/>
</dbReference>
<evidence type="ECO:0000313" key="4">
    <source>
        <dbReference type="Proteomes" id="UP001206925"/>
    </source>
</evidence>
<evidence type="ECO:0000256" key="2">
    <source>
        <dbReference type="ARBA" id="ARBA00023002"/>
    </source>
</evidence>
<dbReference type="Gene3D" id="3.40.50.720">
    <property type="entry name" value="NAD(P)-binding Rossmann-like Domain"/>
    <property type="match status" value="1"/>
</dbReference>
<dbReference type="InterPro" id="IPR044626">
    <property type="entry name" value="AOR-like"/>
</dbReference>
<dbReference type="AlphaFoldDB" id="A0AAD5GLV0"/>
<keyword evidence="2" id="KW-0560">Oxidoreductase</keyword>
<evidence type="ECO:0000256" key="1">
    <source>
        <dbReference type="ARBA" id="ARBA00010371"/>
    </source>
</evidence>
<comment type="caution">
    <text evidence="3">The sequence shown here is derived from an EMBL/GenBank/DDBJ whole genome shotgun (WGS) entry which is preliminary data.</text>
</comment>